<keyword evidence="4 7" id="KW-0812">Transmembrane</keyword>
<feature type="transmembrane region" description="Helical" evidence="7">
    <location>
        <begin position="94"/>
        <end position="116"/>
    </location>
</feature>
<dbReference type="PANTHER" id="PTHR43744:SF12">
    <property type="entry name" value="ABC TRANSPORTER PERMEASE PROTEIN MG189-RELATED"/>
    <property type="match status" value="1"/>
</dbReference>
<reference evidence="9" key="2">
    <citation type="journal article" date="2021" name="PeerJ">
        <title>Extensive microbial diversity within the chicken gut microbiome revealed by metagenomics and culture.</title>
        <authorList>
            <person name="Gilroy R."/>
            <person name="Ravi A."/>
            <person name="Getino M."/>
            <person name="Pursley I."/>
            <person name="Horton D.L."/>
            <person name="Alikhan N.F."/>
            <person name="Baker D."/>
            <person name="Gharbi K."/>
            <person name="Hall N."/>
            <person name="Watson M."/>
            <person name="Adriaenssens E.M."/>
            <person name="Foster-Nyarko E."/>
            <person name="Jarju S."/>
            <person name="Secka A."/>
            <person name="Antonio M."/>
            <person name="Oren A."/>
            <person name="Chaudhuri R.R."/>
            <person name="La Ragione R."/>
            <person name="Hildebrand F."/>
            <person name="Pallen M.J."/>
        </authorList>
    </citation>
    <scope>NUCLEOTIDE SEQUENCE</scope>
    <source>
        <strain evidence="9">CHK184-25365</strain>
    </source>
</reference>
<evidence type="ECO:0000256" key="3">
    <source>
        <dbReference type="ARBA" id="ARBA00022475"/>
    </source>
</evidence>
<evidence type="ECO:0000256" key="4">
    <source>
        <dbReference type="ARBA" id="ARBA00022692"/>
    </source>
</evidence>
<dbReference type="GO" id="GO:0005886">
    <property type="term" value="C:plasma membrane"/>
    <property type="evidence" value="ECO:0007669"/>
    <property type="project" value="UniProtKB-SubCell"/>
</dbReference>
<comment type="subcellular location">
    <subcellularLocation>
        <location evidence="1 7">Cell membrane</location>
        <topology evidence="1 7">Multi-pass membrane protein</topology>
    </subcellularLocation>
</comment>
<keyword evidence="5 7" id="KW-1133">Transmembrane helix</keyword>
<keyword evidence="6 7" id="KW-0472">Membrane</keyword>
<evidence type="ECO:0000256" key="2">
    <source>
        <dbReference type="ARBA" id="ARBA00022448"/>
    </source>
</evidence>
<evidence type="ECO:0000256" key="5">
    <source>
        <dbReference type="ARBA" id="ARBA00022989"/>
    </source>
</evidence>
<sequence>MVFLFAGAIIMIFPLIYMVLMSCMTINETIAVNFVWFPSVWHWENYAEVAQDPQFYSGVLNSIIVAVPTLVIGCFTSSLAAFSFAKLRFRGKNVFFLCLLATMMIPFASIMIPQYVMFSKVGLLSTLLPLILPGALGNISVIFFLRQNLAGIPSTLVEAALIDGCGYFRIYYAIFLPLMKGALATQAILWFMGIWNDFLAPQVFVGRTQRLYTLQLVIMQYFENNKTVADYPIIMTASVFSMLPTLILFFIFQRFIIESVALSGIKG</sequence>
<dbReference type="EMBL" id="DVGY01000116">
    <property type="protein sequence ID" value="HIR41222.1"/>
    <property type="molecule type" value="Genomic_DNA"/>
</dbReference>
<dbReference type="InterPro" id="IPR000515">
    <property type="entry name" value="MetI-like"/>
</dbReference>
<feature type="transmembrane region" description="Helical" evidence="7">
    <location>
        <begin position="231"/>
        <end position="252"/>
    </location>
</feature>
<evidence type="ECO:0000256" key="6">
    <source>
        <dbReference type="ARBA" id="ARBA00023136"/>
    </source>
</evidence>
<keyword evidence="2 7" id="KW-0813">Transport</keyword>
<feature type="domain" description="ABC transmembrane type-1" evidence="8">
    <location>
        <begin position="59"/>
        <end position="252"/>
    </location>
</feature>
<evidence type="ECO:0000313" key="9">
    <source>
        <dbReference type="EMBL" id="HIR41222.1"/>
    </source>
</evidence>
<dbReference type="InterPro" id="IPR035906">
    <property type="entry name" value="MetI-like_sf"/>
</dbReference>
<accession>A0A9D1DCF0</accession>
<protein>
    <submittedName>
        <fullName evidence="9">Carbohydrate ABC transporter permease</fullName>
    </submittedName>
</protein>
<evidence type="ECO:0000256" key="1">
    <source>
        <dbReference type="ARBA" id="ARBA00004651"/>
    </source>
</evidence>
<proteinExistence type="inferred from homology"/>
<dbReference type="PROSITE" id="PS50928">
    <property type="entry name" value="ABC_TM1"/>
    <property type="match status" value="1"/>
</dbReference>
<feature type="transmembrane region" description="Helical" evidence="7">
    <location>
        <begin position="55"/>
        <end position="82"/>
    </location>
</feature>
<dbReference type="Pfam" id="PF00528">
    <property type="entry name" value="BPD_transp_1"/>
    <property type="match status" value="1"/>
</dbReference>
<organism evidence="9 10">
    <name type="scientific">Candidatus Egerieicola pullicola</name>
    <dbReference type="NCBI Taxonomy" id="2840775"/>
    <lineage>
        <taxon>Bacteria</taxon>
        <taxon>Bacillati</taxon>
        <taxon>Bacillota</taxon>
        <taxon>Clostridia</taxon>
        <taxon>Eubacteriales</taxon>
        <taxon>Oscillospiraceae</taxon>
        <taxon>Oscillospiraceae incertae sedis</taxon>
        <taxon>Candidatus Egerieicola</taxon>
    </lineage>
</organism>
<feature type="transmembrane region" description="Helical" evidence="7">
    <location>
        <begin position="122"/>
        <end position="145"/>
    </location>
</feature>
<gene>
    <name evidence="9" type="ORF">IAB36_05285</name>
</gene>
<dbReference type="Gene3D" id="1.10.3720.10">
    <property type="entry name" value="MetI-like"/>
    <property type="match status" value="1"/>
</dbReference>
<feature type="transmembrane region" description="Helical" evidence="7">
    <location>
        <begin position="170"/>
        <end position="195"/>
    </location>
</feature>
<comment type="similarity">
    <text evidence="7">Belongs to the binding-protein-dependent transport system permease family.</text>
</comment>
<evidence type="ECO:0000256" key="7">
    <source>
        <dbReference type="RuleBase" id="RU363032"/>
    </source>
</evidence>
<dbReference type="SUPFAM" id="SSF161098">
    <property type="entry name" value="MetI-like"/>
    <property type="match status" value="1"/>
</dbReference>
<dbReference type="CDD" id="cd06261">
    <property type="entry name" value="TM_PBP2"/>
    <property type="match status" value="1"/>
</dbReference>
<dbReference type="PANTHER" id="PTHR43744">
    <property type="entry name" value="ABC TRANSPORTER PERMEASE PROTEIN MG189-RELATED-RELATED"/>
    <property type="match status" value="1"/>
</dbReference>
<dbReference type="AlphaFoldDB" id="A0A9D1DCF0"/>
<name>A0A9D1DCF0_9FIRM</name>
<comment type="caution">
    <text evidence="9">The sequence shown here is derived from an EMBL/GenBank/DDBJ whole genome shotgun (WGS) entry which is preliminary data.</text>
</comment>
<dbReference type="GO" id="GO:0055085">
    <property type="term" value="P:transmembrane transport"/>
    <property type="evidence" value="ECO:0007669"/>
    <property type="project" value="InterPro"/>
</dbReference>
<evidence type="ECO:0000313" key="10">
    <source>
        <dbReference type="Proteomes" id="UP000886749"/>
    </source>
</evidence>
<dbReference type="Proteomes" id="UP000886749">
    <property type="component" value="Unassembled WGS sequence"/>
</dbReference>
<evidence type="ECO:0000259" key="8">
    <source>
        <dbReference type="PROSITE" id="PS50928"/>
    </source>
</evidence>
<keyword evidence="3" id="KW-1003">Cell membrane</keyword>
<reference evidence="9" key="1">
    <citation type="submission" date="2020-10" db="EMBL/GenBank/DDBJ databases">
        <authorList>
            <person name="Gilroy R."/>
        </authorList>
    </citation>
    <scope>NUCLEOTIDE SEQUENCE</scope>
    <source>
        <strain evidence="9">CHK184-25365</strain>
    </source>
</reference>